<dbReference type="EMBL" id="VLKK01000007">
    <property type="protein sequence ID" value="TWH93204.1"/>
    <property type="molecule type" value="Genomic_DNA"/>
</dbReference>
<keyword evidence="2" id="KW-1185">Reference proteome</keyword>
<comment type="caution">
    <text evidence="1">The sequence shown here is derived from an EMBL/GenBank/DDBJ whole genome shotgun (WGS) entry which is preliminary data.</text>
</comment>
<dbReference type="RefSeq" id="WP_145073349.1">
    <property type="nucleotide sequence ID" value="NZ_JACIIY010000006.1"/>
</dbReference>
<proteinExistence type="predicted"/>
<dbReference type="Proteomes" id="UP000316624">
    <property type="component" value="Unassembled WGS sequence"/>
</dbReference>
<protein>
    <submittedName>
        <fullName evidence="1">Uncharacterized protein</fullName>
    </submittedName>
</protein>
<evidence type="ECO:0000313" key="2">
    <source>
        <dbReference type="Proteomes" id="UP000316624"/>
    </source>
</evidence>
<sequence>MDEITRRLMMAAAAKGKAEYINSFSVINGSMLSSSATFAIPPGAQVGDLILVFVAATGSSISMTPPAGWTVLTAWSGSGPCGCVFYRERQAGDSNGYMSVPFSVSAYANTFSQCWRNAKIGAYGAFARASTPVVASGITMGSDGFLLHFVAAYASPTFTPEGSMSIRYASSSPAPSIANFYAELSAGPTGSRTPGMSSQNVNIGALVGIEAK</sequence>
<evidence type="ECO:0000313" key="1">
    <source>
        <dbReference type="EMBL" id="TWH93204.1"/>
    </source>
</evidence>
<reference evidence="1 2" key="1">
    <citation type="journal article" date="2015" name="Stand. Genomic Sci.">
        <title>Genomic Encyclopedia of Bacterial and Archaeal Type Strains, Phase III: the genomes of soil and plant-associated and newly described type strains.</title>
        <authorList>
            <person name="Whitman W.B."/>
            <person name="Woyke T."/>
            <person name="Klenk H.P."/>
            <person name="Zhou Y."/>
            <person name="Lilburn T.G."/>
            <person name="Beck B.J."/>
            <person name="De Vos P."/>
            <person name="Vandamme P."/>
            <person name="Eisen J.A."/>
            <person name="Garrity G."/>
            <person name="Hugenholtz P."/>
            <person name="Kyrpides N.C."/>
        </authorList>
    </citation>
    <scope>NUCLEOTIDE SEQUENCE [LARGE SCALE GENOMIC DNA]</scope>
    <source>
        <strain evidence="1 2">CGMCC 1.7748</strain>
    </source>
</reference>
<accession>A0A562KD06</accession>
<organism evidence="1 2">
    <name type="scientific">Sphingobium wenxiniae (strain DSM 21828 / CGMCC 1.7748 / JZ-1)</name>
    <dbReference type="NCBI Taxonomy" id="595605"/>
    <lineage>
        <taxon>Bacteria</taxon>
        <taxon>Pseudomonadati</taxon>
        <taxon>Pseudomonadota</taxon>
        <taxon>Alphaproteobacteria</taxon>
        <taxon>Sphingomonadales</taxon>
        <taxon>Sphingomonadaceae</taxon>
        <taxon>Sphingobium</taxon>
    </lineage>
</organism>
<gene>
    <name evidence="1" type="ORF">IQ35_02111</name>
</gene>
<dbReference type="AlphaFoldDB" id="A0A562KD06"/>
<name>A0A562KD06_SPHWJ</name>